<dbReference type="EMBL" id="PHAH01000004">
    <property type="protein sequence ID" value="PKM89198.1"/>
    <property type="molecule type" value="Genomic_DNA"/>
</dbReference>
<keyword evidence="9" id="KW-0175">Coiled coil</keyword>
<feature type="transmembrane region" description="Helical" evidence="10">
    <location>
        <begin position="106"/>
        <end position="122"/>
    </location>
</feature>
<evidence type="ECO:0000259" key="11">
    <source>
        <dbReference type="PROSITE" id="PS50109"/>
    </source>
</evidence>
<evidence type="ECO:0000256" key="8">
    <source>
        <dbReference type="ARBA" id="ARBA00023012"/>
    </source>
</evidence>
<dbReference type="InterPro" id="IPR004358">
    <property type="entry name" value="Sig_transdc_His_kin-like_C"/>
</dbReference>
<dbReference type="InterPro" id="IPR003594">
    <property type="entry name" value="HATPase_dom"/>
</dbReference>
<keyword evidence="10" id="KW-0812">Transmembrane</keyword>
<comment type="catalytic activity">
    <reaction evidence="1">
        <text>ATP + protein L-histidine = ADP + protein N-phospho-L-histidine.</text>
        <dbReference type="EC" id="2.7.13.3"/>
    </reaction>
</comment>
<dbReference type="GO" id="GO:0000155">
    <property type="term" value="F:phosphorelay sensor kinase activity"/>
    <property type="evidence" value="ECO:0007669"/>
    <property type="project" value="InterPro"/>
</dbReference>
<dbReference type="InterPro" id="IPR005467">
    <property type="entry name" value="His_kinase_dom"/>
</dbReference>
<keyword evidence="5" id="KW-0547">Nucleotide-binding</keyword>
<dbReference type="PANTHER" id="PTHR43065:SF10">
    <property type="entry name" value="PEROXIDE STRESS-ACTIVATED HISTIDINE KINASE MAK3"/>
    <property type="match status" value="1"/>
</dbReference>
<evidence type="ECO:0000256" key="9">
    <source>
        <dbReference type="SAM" id="Coils"/>
    </source>
</evidence>
<evidence type="ECO:0000313" key="12">
    <source>
        <dbReference type="EMBL" id="PKM89198.1"/>
    </source>
</evidence>
<evidence type="ECO:0000256" key="6">
    <source>
        <dbReference type="ARBA" id="ARBA00022777"/>
    </source>
</evidence>
<dbReference type="Gene3D" id="1.10.287.130">
    <property type="match status" value="1"/>
</dbReference>
<keyword evidence="10" id="KW-0472">Membrane</keyword>
<keyword evidence="8" id="KW-0902">Two-component regulatory system</keyword>
<dbReference type="Pfam" id="PF02518">
    <property type="entry name" value="HATPase_c"/>
    <property type="match status" value="1"/>
</dbReference>
<sequence length="466" mass="51394">MTFQELKDRVFKKSPLHSAGRKIQTCAIFSAVAMLFLNLIRLADYIVNPSNSGLPLGVTLFLLLAFLGLWQLARFGHEKIAAWLLIAAYALPTIYCFYLWGADLPAAILMSVLVVVMAGMFLGSKQAFFLTALFITSILTLSYLQYHQMVPISSNWRSLPHQPADAVAYTLIFGVIYLLAWIIIRENRQALARANEASAALQAERDGLEVVVHERTKAIREIQREKIEQLQVLASIGQLSGGIFHDIVNPLTAVSLNLERLKEERCPALGEAQDYLHQALSATNRIKDLIQSTNSCLRRESREKAFSIRAEVFKIKRLMDAKARSQNTSINIDAGADIQIKGGQVRFGQIIMNLLSNALEACANLKDNCESSINISLSGGGETKDIELRIADSGGGIDKENLDKIFNAFFTTKSPGGKNLGLGLSIVKEIIETDFNGRIAVDSTLHEGSVFTICLPTNSQPLILQK</sequence>
<dbReference type="SMART" id="SM00388">
    <property type="entry name" value="HisKA"/>
    <property type="match status" value="1"/>
</dbReference>
<dbReference type="PROSITE" id="PS50109">
    <property type="entry name" value="HIS_KIN"/>
    <property type="match status" value="1"/>
</dbReference>
<proteinExistence type="predicted"/>
<dbReference type="Gene3D" id="3.30.565.10">
    <property type="entry name" value="Histidine kinase-like ATPase, C-terminal domain"/>
    <property type="match status" value="1"/>
</dbReference>
<dbReference type="GO" id="GO:0005524">
    <property type="term" value="F:ATP binding"/>
    <property type="evidence" value="ECO:0007669"/>
    <property type="project" value="UniProtKB-KW"/>
</dbReference>
<keyword evidence="4" id="KW-0808">Transferase</keyword>
<evidence type="ECO:0000313" key="13">
    <source>
        <dbReference type="Proteomes" id="UP000233325"/>
    </source>
</evidence>
<reference evidence="12 13" key="1">
    <citation type="journal article" date="2017" name="ISME J.">
        <title>Potential for microbial H2 and metal transformations associated with novel bacteria and archaea in deep terrestrial subsurface sediments.</title>
        <authorList>
            <person name="Hernsdorf A.W."/>
            <person name="Amano Y."/>
            <person name="Miyakawa K."/>
            <person name="Ise K."/>
            <person name="Suzuki Y."/>
            <person name="Anantharaman K."/>
            <person name="Probst A."/>
            <person name="Burstein D."/>
            <person name="Thomas B.C."/>
            <person name="Banfield J.F."/>
        </authorList>
    </citation>
    <scope>NUCLEOTIDE SEQUENCE [LARGE SCALE GENOMIC DNA]</scope>
    <source>
        <strain evidence="12">HGW-Falkowbacteria-2</strain>
    </source>
</reference>
<keyword evidence="3" id="KW-0597">Phosphoprotein</keyword>
<name>A0A2N2E3B5_9BACT</name>
<keyword evidence="7" id="KW-0067">ATP-binding</keyword>
<dbReference type="InterPro" id="IPR036890">
    <property type="entry name" value="HATPase_C_sf"/>
</dbReference>
<accession>A0A2N2E3B5</accession>
<dbReference type="Pfam" id="PF00512">
    <property type="entry name" value="HisKA"/>
    <property type="match status" value="1"/>
</dbReference>
<dbReference type="PANTHER" id="PTHR43065">
    <property type="entry name" value="SENSOR HISTIDINE KINASE"/>
    <property type="match status" value="1"/>
</dbReference>
<protein>
    <recommendedName>
        <fullName evidence="2">histidine kinase</fullName>
        <ecNumber evidence="2">2.7.13.3</ecNumber>
    </recommendedName>
</protein>
<evidence type="ECO:0000256" key="3">
    <source>
        <dbReference type="ARBA" id="ARBA00022553"/>
    </source>
</evidence>
<dbReference type="SUPFAM" id="SSF55874">
    <property type="entry name" value="ATPase domain of HSP90 chaperone/DNA topoisomerase II/histidine kinase"/>
    <property type="match status" value="1"/>
</dbReference>
<feature type="transmembrane region" description="Helical" evidence="10">
    <location>
        <begin position="21"/>
        <end position="40"/>
    </location>
</feature>
<keyword evidence="10" id="KW-1133">Transmembrane helix</keyword>
<dbReference type="PRINTS" id="PR00344">
    <property type="entry name" value="BCTRLSENSOR"/>
</dbReference>
<evidence type="ECO:0000256" key="2">
    <source>
        <dbReference type="ARBA" id="ARBA00012438"/>
    </source>
</evidence>
<dbReference type="Proteomes" id="UP000233325">
    <property type="component" value="Unassembled WGS sequence"/>
</dbReference>
<evidence type="ECO:0000256" key="10">
    <source>
        <dbReference type="SAM" id="Phobius"/>
    </source>
</evidence>
<dbReference type="InterPro" id="IPR003661">
    <property type="entry name" value="HisK_dim/P_dom"/>
</dbReference>
<feature type="transmembrane region" description="Helical" evidence="10">
    <location>
        <begin position="80"/>
        <end position="100"/>
    </location>
</feature>
<feature type="coiled-coil region" evidence="9">
    <location>
        <begin position="184"/>
        <end position="211"/>
    </location>
</feature>
<feature type="transmembrane region" description="Helical" evidence="10">
    <location>
        <begin position="52"/>
        <end position="73"/>
    </location>
</feature>
<evidence type="ECO:0000256" key="1">
    <source>
        <dbReference type="ARBA" id="ARBA00000085"/>
    </source>
</evidence>
<dbReference type="AlphaFoldDB" id="A0A2N2E3B5"/>
<dbReference type="SUPFAM" id="SSF47384">
    <property type="entry name" value="Homodimeric domain of signal transducing histidine kinase"/>
    <property type="match status" value="1"/>
</dbReference>
<comment type="caution">
    <text evidence="12">The sequence shown here is derived from an EMBL/GenBank/DDBJ whole genome shotgun (WGS) entry which is preliminary data.</text>
</comment>
<feature type="domain" description="Histidine kinase" evidence="11">
    <location>
        <begin position="242"/>
        <end position="459"/>
    </location>
</feature>
<organism evidence="12 13">
    <name type="scientific">Candidatus Falkowbacteria bacterium HGW-Falkowbacteria-2</name>
    <dbReference type="NCBI Taxonomy" id="2013769"/>
    <lineage>
        <taxon>Bacteria</taxon>
        <taxon>Candidatus Falkowiibacteriota</taxon>
    </lineage>
</organism>
<evidence type="ECO:0000256" key="4">
    <source>
        <dbReference type="ARBA" id="ARBA00022679"/>
    </source>
</evidence>
<dbReference type="CDD" id="cd00082">
    <property type="entry name" value="HisKA"/>
    <property type="match status" value="1"/>
</dbReference>
<dbReference type="InterPro" id="IPR036097">
    <property type="entry name" value="HisK_dim/P_sf"/>
</dbReference>
<feature type="transmembrane region" description="Helical" evidence="10">
    <location>
        <begin position="166"/>
        <end position="184"/>
    </location>
</feature>
<evidence type="ECO:0000256" key="7">
    <source>
        <dbReference type="ARBA" id="ARBA00022840"/>
    </source>
</evidence>
<dbReference type="SMART" id="SM00387">
    <property type="entry name" value="HATPase_c"/>
    <property type="match status" value="1"/>
</dbReference>
<feature type="transmembrane region" description="Helical" evidence="10">
    <location>
        <begin position="127"/>
        <end position="146"/>
    </location>
</feature>
<evidence type="ECO:0000256" key="5">
    <source>
        <dbReference type="ARBA" id="ARBA00022741"/>
    </source>
</evidence>
<dbReference type="EC" id="2.7.13.3" evidence="2"/>
<keyword evidence="6" id="KW-0418">Kinase</keyword>
<gene>
    <name evidence="12" type="ORF">CVU83_00505</name>
</gene>